<protein>
    <submittedName>
        <fullName evidence="1">Uncharacterized protein</fullName>
    </submittedName>
</protein>
<proteinExistence type="predicted"/>
<keyword evidence="2" id="KW-1185">Reference proteome</keyword>
<evidence type="ECO:0000313" key="1">
    <source>
        <dbReference type="EMBL" id="KAK7681607.1"/>
    </source>
</evidence>
<reference evidence="1 2" key="1">
    <citation type="submission" date="2022-09" db="EMBL/GenBank/DDBJ databases">
        <authorList>
            <person name="Palmer J.M."/>
        </authorList>
    </citation>
    <scope>NUCLEOTIDE SEQUENCE [LARGE SCALE GENOMIC DNA]</scope>
    <source>
        <strain evidence="1 2">DSM 7382</strain>
    </source>
</reference>
<dbReference type="Proteomes" id="UP001385951">
    <property type="component" value="Unassembled WGS sequence"/>
</dbReference>
<accession>A0AAW0FN77</accession>
<dbReference type="EMBL" id="JASBNA010000040">
    <property type="protein sequence ID" value="KAK7681607.1"/>
    <property type="molecule type" value="Genomic_DNA"/>
</dbReference>
<name>A0AAW0FN77_9APHY</name>
<sequence length="225" mass="25736">MAIPLNSECIGDGTSSFSVDWISDRLACYVRLKEGLEFLNINASFLTLLKGRHIPKPTVNIRPVMKLASLLLTIAAYKRKENIHTIEFLTWFMASCNLDHLKRITLNFPRYGIASAPMDGLLLKDVIDIINLITKALPEEKRRLGTAIILDCRSWSTPLEDEYHASLAENPEEQPFTIRLSGLHKDYFLYLLHDYAVKTPKDLLHPPYLFSTPHIPYPRPPHRPC</sequence>
<gene>
    <name evidence="1" type="ORF">QCA50_015340</name>
</gene>
<dbReference type="AlphaFoldDB" id="A0AAW0FN77"/>
<organism evidence="1 2">
    <name type="scientific">Cerrena zonata</name>
    <dbReference type="NCBI Taxonomy" id="2478898"/>
    <lineage>
        <taxon>Eukaryota</taxon>
        <taxon>Fungi</taxon>
        <taxon>Dikarya</taxon>
        <taxon>Basidiomycota</taxon>
        <taxon>Agaricomycotina</taxon>
        <taxon>Agaricomycetes</taxon>
        <taxon>Polyporales</taxon>
        <taxon>Cerrenaceae</taxon>
        <taxon>Cerrena</taxon>
    </lineage>
</organism>
<evidence type="ECO:0000313" key="2">
    <source>
        <dbReference type="Proteomes" id="UP001385951"/>
    </source>
</evidence>
<comment type="caution">
    <text evidence="1">The sequence shown here is derived from an EMBL/GenBank/DDBJ whole genome shotgun (WGS) entry which is preliminary data.</text>
</comment>